<dbReference type="Proteomes" id="UP000515804">
    <property type="component" value="Chromosome"/>
</dbReference>
<dbReference type="RefSeq" id="WP_187552937.1">
    <property type="nucleotide sequence ID" value="NZ_CP060719.1"/>
</dbReference>
<name>A0A7G9SRE6_9GAMM</name>
<reference evidence="1 2" key="1">
    <citation type="submission" date="2020-08" db="EMBL/GenBank/DDBJ databases">
        <title>Genome sequence of Thermomonas carbonis KCTC 42013T.</title>
        <authorList>
            <person name="Hyun D.-W."/>
            <person name="Bae J.-W."/>
        </authorList>
    </citation>
    <scope>NUCLEOTIDE SEQUENCE [LARGE SCALE GENOMIC DNA]</scope>
    <source>
        <strain evidence="1 2">KCTC 42013</strain>
    </source>
</reference>
<organism evidence="1 2">
    <name type="scientific">Thermomonas carbonis</name>
    <dbReference type="NCBI Taxonomy" id="1463158"/>
    <lineage>
        <taxon>Bacteria</taxon>
        <taxon>Pseudomonadati</taxon>
        <taxon>Pseudomonadota</taxon>
        <taxon>Gammaproteobacteria</taxon>
        <taxon>Lysobacterales</taxon>
        <taxon>Lysobacteraceae</taxon>
        <taxon>Thermomonas</taxon>
    </lineage>
</organism>
<sequence length="79" mass="8854">MKQLGLERLRAPVFLATVDDRVSSEAIADMARNAIVLVVPESLKASKEAVYEKEDAVITFRDFFHDQIRVRRPALLVAG</sequence>
<evidence type="ECO:0000313" key="2">
    <source>
        <dbReference type="Proteomes" id="UP000515804"/>
    </source>
</evidence>
<gene>
    <name evidence="1" type="ORF">H9L16_01935</name>
</gene>
<dbReference type="KEGG" id="tcn:H9L16_01935"/>
<proteinExistence type="predicted"/>
<evidence type="ECO:0000313" key="1">
    <source>
        <dbReference type="EMBL" id="QNN70421.1"/>
    </source>
</evidence>
<dbReference type="Gene3D" id="3.40.91.80">
    <property type="match status" value="1"/>
</dbReference>
<dbReference type="EMBL" id="CP060719">
    <property type="protein sequence ID" value="QNN70421.1"/>
    <property type="molecule type" value="Genomic_DNA"/>
</dbReference>
<keyword evidence="2" id="KW-1185">Reference proteome</keyword>
<dbReference type="InterPro" id="IPR038365">
    <property type="entry name" value="EcoRII_C_sf"/>
</dbReference>
<accession>A0A7G9SRE6</accession>
<protein>
    <submittedName>
        <fullName evidence="1">Uncharacterized protein</fullName>
    </submittedName>
</protein>
<dbReference type="AlphaFoldDB" id="A0A7G9SRE6"/>